<dbReference type="PANTHER" id="PTHR32182:SF0">
    <property type="entry name" value="DNA REPLICATION AND REPAIR PROTEIN RECF"/>
    <property type="match status" value="1"/>
</dbReference>
<keyword evidence="9 10" id="KW-0227">DNA damage</keyword>
<feature type="domain" description="RecF/RecN/SMC N-terminal" evidence="11">
    <location>
        <begin position="2"/>
        <end position="349"/>
    </location>
</feature>
<feature type="binding site" evidence="9">
    <location>
        <begin position="30"/>
        <end position="37"/>
    </location>
    <ligand>
        <name>ATP</name>
        <dbReference type="ChEBI" id="CHEBI:30616"/>
    </ligand>
</feature>
<reference evidence="12" key="1">
    <citation type="submission" date="2022-06" db="EMBL/GenBank/DDBJ databases">
        <title>Genome sequence of Phormidium yuhuli AB48 isolated from an industrial photobioreactor environment.</title>
        <authorList>
            <person name="Qiu Y."/>
            <person name="Noonan A.J.C."/>
            <person name="Dofher K."/>
            <person name="Koch M."/>
            <person name="Kieft B."/>
            <person name="Lin X."/>
            <person name="Ziels R.M."/>
            <person name="Hallam S.J."/>
        </authorList>
    </citation>
    <scope>NUCLEOTIDE SEQUENCE</scope>
    <source>
        <strain evidence="12">AB48</strain>
    </source>
</reference>
<evidence type="ECO:0000256" key="10">
    <source>
        <dbReference type="RuleBase" id="RU000578"/>
    </source>
</evidence>
<accession>A0ABY5AW87</accession>
<dbReference type="InterPro" id="IPR042174">
    <property type="entry name" value="RecF_2"/>
</dbReference>
<organism evidence="12 13">
    <name type="scientific">Phormidium yuhuli AB48</name>
    <dbReference type="NCBI Taxonomy" id="2940671"/>
    <lineage>
        <taxon>Bacteria</taxon>
        <taxon>Bacillati</taxon>
        <taxon>Cyanobacteriota</taxon>
        <taxon>Cyanophyceae</taxon>
        <taxon>Oscillatoriophycideae</taxon>
        <taxon>Oscillatoriales</taxon>
        <taxon>Oscillatoriaceae</taxon>
        <taxon>Phormidium</taxon>
        <taxon>Phormidium yuhuli</taxon>
    </lineage>
</organism>
<dbReference type="NCBIfam" id="TIGR00611">
    <property type="entry name" value="recf"/>
    <property type="match status" value="1"/>
</dbReference>
<gene>
    <name evidence="9 12" type="primary">recF</name>
    <name evidence="12" type="ORF">NEA10_01215</name>
</gene>
<dbReference type="SUPFAM" id="SSF52540">
    <property type="entry name" value="P-loop containing nucleoside triphosphate hydrolases"/>
    <property type="match status" value="1"/>
</dbReference>
<evidence type="ECO:0000313" key="13">
    <source>
        <dbReference type="Proteomes" id="UP001056708"/>
    </source>
</evidence>
<keyword evidence="4 9" id="KW-0963">Cytoplasm</keyword>
<dbReference type="Gene3D" id="3.40.50.300">
    <property type="entry name" value="P-loop containing nucleotide triphosphate hydrolases"/>
    <property type="match status" value="1"/>
</dbReference>
<keyword evidence="6 9" id="KW-0547">Nucleotide-binding</keyword>
<comment type="subcellular location">
    <subcellularLocation>
        <location evidence="1 9 10">Cytoplasm</location>
    </subcellularLocation>
</comment>
<protein>
    <recommendedName>
        <fullName evidence="3 9">DNA replication and repair protein RecF</fullName>
    </recommendedName>
</protein>
<dbReference type="CDD" id="cd03242">
    <property type="entry name" value="ABC_RecF"/>
    <property type="match status" value="1"/>
</dbReference>
<dbReference type="InterPro" id="IPR018078">
    <property type="entry name" value="DNA-binding_RecF_CS"/>
</dbReference>
<evidence type="ECO:0000256" key="2">
    <source>
        <dbReference type="ARBA" id="ARBA00008016"/>
    </source>
</evidence>
<dbReference type="Gene3D" id="1.20.1050.90">
    <property type="entry name" value="RecF/RecN/SMC, N-terminal domain"/>
    <property type="match status" value="1"/>
</dbReference>
<dbReference type="HAMAP" id="MF_00365">
    <property type="entry name" value="RecF"/>
    <property type="match status" value="1"/>
</dbReference>
<keyword evidence="7 9" id="KW-0067">ATP-binding</keyword>
<name>A0ABY5AW87_9CYAN</name>
<dbReference type="InterPro" id="IPR027417">
    <property type="entry name" value="P-loop_NTPase"/>
</dbReference>
<dbReference type="EMBL" id="CP098611">
    <property type="protein sequence ID" value="USR93067.1"/>
    <property type="molecule type" value="Genomic_DNA"/>
</dbReference>
<comment type="function">
    <text evidence="9 10">The RecF protein is involved in DNA metabolism; it is required for DNA replication and normal SOS inducibility. RecF binds preferentially to single-stranded, linear DNA. It also seems to bind ATP.</text>
</comment>
<evidence type="ECO:0000256" key="5">
    <source>
        <dbReference type="ARBA" id="ARBA00022705"/>
    </source>
</evidence>
<keyword evidence="9 10" id="KW-0742">SOS response</keyword>
<dbReference type="PROSITE" id="PS00617">
    <property type="entry name" value="RECF_1"/>
    <property type="match status" value="1"/>
</dbReference>
<dbReference type="Pfam" id="PF02463">
    <property type="entry name" value="SMC_N"/>
    <property type="match status" value="1"/>
</dbReference>
<dbReference type="InterPro" id="IPR003395">
    <property type="entry name" value="RecF/RecN/SMC_N"/>
</dbReference>
<proteinExistence type="inferred from homology"/>
<keyword evidence="9 10" id="KW-0234">DNA repair</keyword>
<evidence type="ECO:0000256" key="3">
    <source>
        <dbReference type="ARBA" id="ARBA00020170"/>
    </source>
</evidence>
<keyword evidence="13" id="KW-1185">Reference proteome</keyword>
<sequence>MYLKSLNLQAFRNYTAQTVHLTAPKTILVGNNAQGKSNLLESVALLSTLKSQRASSDRELVQNEAAMGQIRGDLERITGEIELEIRLRRSGRRTVLVDRQACRRQVDFLGLLNVVEFSSLDLDLVRGSPDDRRRWLDGLVIQLEPLYAHLLKDYSQILRHRNALLKQYRGRSQASDEAMRSVLDIQLATAGARVMRRRWRAIQRIAPLAQRWHQEISGQTEYLSVDYAPQVRDIPDFNDAEAVRQAVLHQLRDRHPAERHQGTTLTGPHRDEVMLSINQTPARRYGSQGQQRTLVLALKLSELQLIEAVVGEPPVLLLDDVLAELDLQRQNQLLETIEDRFQTLISTTHLGAFDAQWLKSSQVLRVCSGKIETPETVHPTLGAS</sequence>
<dbReference type="RefSeq" id="WP_252665243.1">
    <property type="nucleotide sequence ID" value="NZ_CP098611.1"/>
</dbReference>
<dbReference type="InterPro" id="IPR001238">
    <property type="entry name" value="DNA-binding_RecF"/>
</dbReference>
<dbReference type="PROSITE" id="PS00618">
    <property type="entry name" value="RECF_2"/>
    <property type="match status" value="1"/>
</dbReference>
<evidence type="ECO:0000256" key="1">
    <source>
        <dbReference type="ARBA" id="ARBA00004496"/>
    </source>
</evidence>
<evidence type="ECO:0000256" key="9">
    <source>
        <dbReference type="HAMAP-Rule" id="MF_00365"/>
    </source>
</evidence>
<keyword evidence="5 9" id="KW-0235">DNA replication</keyword>
<evidence type="ECO:0000256" key="7">
    <source>
        <dbReference type="ARBA" id="ARBA00022840"/>
    </source>
</evidence>
<evidence type="ECO:0000259" key="11">
    <source>
        <dbReference type="Pfam" id="PF02463"/>
    </source>
</evidence>
<evidence type="ECO:0000313" key="12">
    <source>
        <dbReference type="EMBL" id="USR93067.1"/>
    </source>
</evidence>
<evidence type="ECO:0000256" key="8">
    <source>
        <dbReference type="ARBA" id="ARBA00023125"/>
    </source>
</evidence>
<keyword evidence="8 9" id="KW-0238">DNA-binding</keyword>
<dbReference type="PANTHER" id="PTHR32182">
    <property type="entry name" value="DNA REPLICATION AND REPAIR PROTEIN RECF"/>
    <property type="match status" value="1"/>
</dbReference>
<comment type="similarity">
    <text evidence="2 9 10">Belongs to the RecF family.</text>
</comment>
<dbReference type="Proteomes" id="UP001056708">
    <property type="component" value="Chromosome"/>
</dbReference>
<evidence type="ECO:0000256" key="4">
    <source>
        <dbReference type="ARBA" id="ARBA00022490"/>
    </source>
</evidence>
<evidence type="ECO:0000256" key="6">
    <source>
        <dbReference type="ARBA" id="ARBA00022741"/>
    </source>
</evidence>